<feature type="transmembrane region" description="Helical" evidence="5">
    <location>
        <begin position="71"/>
        <end position="92"/>
    </location>
</feature>
<feature type="transmembrane region" description="Helical" evidence="5">
    <location>
        <begin position="188"/>
        <end position="207"/>
    </location>
</feature>
<gene>
    <name evidence="8" type="primary">LOC115221282</name>
</gene>
<protein>
    <submittedName>
        <fullName evidence="8">Solute carrier family 35 member C2</fullName>
    </submittedName>
</protein>
<keyword evidence="4 5" id="KW-0472">Membrane</keyword>
<dbReference type="Pfam" id="PF03151">
    <property type="entry name" value="TPT"/>
    <property type="match status" value="1"/>
</dbReference>
<feature type="transmembrane region" description="Helical" evidence="5">
    <location>
        <begin position="135"/>
        <end position="155"/>
    </location>
</feature>
<sequence length="474" mass="53656">MVKNPSKEESPLACEQMTAAGSSQKTMLLKCVCQCFINSLKLITLVVCYYILSITLTFYNKLFVKHFHLPLSLTLFHLIIKFVLSWIVRIVYEWKTQIRRVEVSWPNYVKRLAPPGIASALDIGMSNWSFEYITVSLYTMSKSSTVLFILGFSLLFRLEKFRPSLLVVVVFISGGLFLFTYHSTEFNLIGFMLVMTATFLSGLRWTLTQLVAQKEGLGLSNPLDMMYHIEPWMILSLLPLSASFEGLRIVSTKQFFRYEHISVALKNCGWALIGAILAFFMEIAEFLLISNTSSLTLSIAGIFKEIIVLFLAAEINGDHISILNAVGFFICLCGMCFHIFLKNYRRYEDTNKVEELNEETATVLISFQCWVTQLLYFCDVIMNCFWSGMFYISASQTDVEYRQIAIRNNLRSAVFCPGIELSGGFLSCPSKAFSVDVSSMVTKYSCSGIDGIDPNSVTQASAKTSFRFPEPLMV</sequence>
<evidence type="ECO:0000313" key="7">
    <source>
        <dbReference type="Proteomes" id="UP000515154"/>
    </source>
</evidence>
<dbReference type="InterPro" id="IPR004853">
    <property type="entry name" value="Sugar_P_trans_dom"/>
</dbReference>
<feature type="domain" description="Sugar phosphate transporter" evidence="6">
    <location>
        <begin position="41"/>
        <end position="335"/>
    </location>
</feature>
<keyword evidence="7" id="KW-1185">Reference proteome</keyword>
<evidence type="ECO:0000259" key="6">
    <source>
        <dbReference type="Pfam" id="PF03151"/>
    </source>
</evidence>
<dbReference type="InterPro" id="IPR050186">
    <property type="entry name" value="TPT_transporter"/>
</dbReference>
<keyword evidence="2 5" id="KW-0812">Transmembrane</keyword>
<dbReference type="GO" id="GO:0016020">
    <property type="term" value="C:membrane"/>
    <property type="evidence" value="ECO:0007669"/>
    <property type="project" value="UniProtKB-SubCell"/>
</dbReference>
<evidence type="ECO:0000313" key="8">
    <source>
        <dbReference type="RefSeq" id="XP_029647288.1"/>
    </source>
</evidence>
<reference evidence="8" key="1">
    <citation type="submission" date="2025-08" db="UniProtKB">
        <authorList>
            <consortium name="RefSeq"/>
        </authorList>
    </citation>
    <scope>IDENTIFICATION</scope>
</reference>
<evidence type="ECO:0000256" key="1">
    <source>
        <dbReference type="ARBA" id="ARBA00004141"/>
    </source>
</evidence>
<organism evidence="7 8">
    <name type="scientific">Octopus sinensis</name>
    <name type="common">East Asian common octopus</name>
    <dbReference type="NCBI Taxonomy" id="2607531"/>
    <lineage>
        <taxon>Eukaryota</taxon>
        <taxon>Metazoa</taxon>
        <taxon>Spiralia</taxon>
        <taxon>Lophotrochozoa</taxon>
        <taxon>Mollusca</taxon>
        <taxon>Cephalopoda</taxon>
        <taxon>Coleoidea</taxon>
        <taxon>Octopodiformes</taxon>
        <taxon>Octopoda</taxon>
        <taxon>Incirrata</taxon>
        <taxon>Octopodidae</taxon>
        <taxon>Octopus</taxon>
    </lineage>
</organism>
<feature type="transmembrane region" description="Helical" evidence="5">
    <location>
        <begin position="320"/>
        <end position="341"/>
    </location>
</feature>
<evidence type="ECO:0000256" key="3">
    <source>
        <dbReference type="ARBA" id="ARBA00022989"/>
    </source>
</evidence>
<dbReference type="CDD" id="cd21092">
    <property type="entry name" value="TPT_S35C2"/>
    <property type="match status" value="1"/>
</dbReference>
<dbReference type="RefSeq" id="XP_029647288.1">
    <property type="nucleotide sequence ID" value="XM_029791428.2"/>
</dbReference>
<dbReference type="KEGG" id="osn:115221282"/>
<evidence type="ECO:0000256" key="4">
    <source>
        <dbReference type="ARBA" id="ARBA00023136"/>
    </source>
</evidence>
<dbReference type="PANTHER" id="PTHR11132">
    <property type="entry name" value="SOLUTE CARRIER FAMILY 35"/>
    <property type="match status" value="1"/>
</dbReference>
<dbReference type="Proteomes" id="UP000515154">
    <property type="component" value="Linkage group LG18"/>
</dbReference>
<name>A0A6P7T8M5_9MOLL</name>
<proteinExistence type="predicted"/>
<evidence type="ECO:0000256" key="5">
    <source>
        <dbReference type="SAM" id="Phobius"/>
    </source>
</evidence>
<dbReference type="AlphaFoldDB" id="A0A6P7T8M5"/>
<keyword evidence="3 5" id="KW-1133">Transmembrane helix</keyword>
<evidence type="ECO:0000256" key="2">
    <source>
        <dbReference type="ARBA" id="ARBA00022692"/>
    </source>
</evidence>
<feature type="transmembrane region" description="Helical" evidence="5">
    <location>
        <begin position="227"/>
        <end position="247"/>
    </location>
</feature>
<feature type="transmembrane region" description="Helical" evidence="5">
    <location>
        <begin position="161"/>
        <end position="181"/>
    </location>
</feature>
<comment type="subcellular location">
    <subcellularLocation>
        <location evidence="1">Membrane</location>
        <topology evidence="1">Multi-pass membrane protein</topology>
    </subcellularLocation>
</comment>
<feature type="transmembrane region" description="Helical" evidence="5">
    <location>
        <begin position="35"/>
        <end position="59"/>
    </location>
</feature>
<accession>A0A6P7T8M5</accession>
<feature type="transmembrane region" description="Helical" evidence="5">
    <location>
        <begin position="268"/>
        <end position="289"/>
    </location>
</feature>